<evidence type="ECO:0000256" key="2">
    <source>
        <dbReference type="ARBA" id="ARBA00006676"/>
    </source>
</evidence>
<dbReference type="Proteomes" id="UP001611383">
    <property type="component" value="Chromosome"/>
</dbReference>
<reference evidence="6 7" key="1">
    <citation type="submission" date="2019-08" db="EMBL/GenBank/DDBJ databases">
        <title>Archangium and Cystobacter genomes.</title>
        <authorList>
            <person name="Chen I.-C.K."/>
            <person name="Wielgoss S."/>
        </authorList>
    </citation>
    <scope>NUCLEOTIDE SEQUENCE [LARGE SCALE GENOMIC DNA]</scope>
    <source>
        <strain evidence="6 7">Cbm 6</strain>
    </source>
</reference>
<evidence type="ECO:0000313" key="6">
    <source>
        <dbReference type="EMBL" id="WNG44159.1"/>
    </source>
</evidence>
<comment type="cofactor">
    <cofactor evidence="1">
        <name>Zn(2+)</name>
        <dbReference type="ChEBI" id="CHEBI:29105"/>
    </cofactor>
</comment>
<accession>A0ABY9WK74</accession>
<dbReference type="EMBL" id="CP043494">
    <property type="protein sequence ID" value="WNG44159.1"/>
    <property type="molecule type" value="Genomic_DNA"/>
</dbReference>
<evidence type="ECO:0000256" key="5">
    <source>
        <dbReference type="ARBA" id="ARBA00022833"/>
    </source>
</evidence>
<dbReference type="Gene3D" id="3.20.20.140">
    <property type="entry name" value="Metal-dependent hydrolases"/>
    <property type="match status" value="2"/>
</dbReference>
<keyword evidence="5" id="KW-0862">Zinc</keyword>
<gene>
    <name evidence="6" type="ORF">F0U60_08605</name>
</gene>
<keyword evidence="7" id="KW-1185">Reference proteome</keyword>
<sequence>MNQTHASTGASLAPRRVPEAYVRAEIASHPLVSLKAFRRAMVNLNPELDTIRGGRTRELWMECEESLSQHASGWSLDRLIMARDFFWFGAVPGRRRLSSLQPVSLLRYLRKLAGSFLESRPGVTEVVQSYDANAFDASIHYRWLIFALPEDLLLSALPVEPPPSYVNVDPPLLLRRLVDIGVAEIHHHIGAGMDFSLLWASLLARLADPALSHDELQSPALPFEGETMLKWLLAAAVARCVLAEFLRSIGDTRPAFLGLSDFLDELSRRPAWRPYQLQVFYRTLRALSHGDESELPDFYRLHDLYRQLHTSGNALREWPPQTLVEIWQRCDPIAVRLRLKTPNGGERWLMRHGLAYLAQREQEDGSAPQQDGLFARLFWQALRVRCLYYRTVVQRPMTAGLQWFVRFYDRLLWVRAPLHAARAEVSFHVAGRGQPLTALEVRTAPGPDSFALAEDLRVLIRSWRQVLQHTEAPRHGRREPEFGVLIHFTKERDPDKLWAIGAPPAGERRTHAEPHPRDVVRLGGRYGDFFSDQVVRAHSITDLLQRVPLVLWLLRGLDVASDELGVPTWVLVPLYRYVQWQANLSATTFADQHRLYQPPPLQLTAHVGEDFRHLMEGMRRIFECIQYLLGRSRGRLGHATALGVEPRLWSESAGSVMTTAEDRLWDLIFEWRLYSSYRIDPELRAEAPPGRPEQVENRIRELSGVVFRRSYEPQVLAEVHHVLHQLFCVPVARVRPEGSLDGFDRGVRMLDPEHVRFHPVVSSILRCYREDEQVFLRGQEPVDISLDASEVSALYAVQNALRRGMAYRGLVVEVNPSSNLLIGDLLDLRNHPILRLFPPEQEEDAPPPVPIAVGSDDPITFSTWLLREYSLLHEAALSAGYPERVTIEWLERIRRTGLDARFTVAWLPTADELAERLLRELDQYLQNPRPLPD</sequence>
<dbReference type="PROSITE" id="PS00485">
    <property type="entry name" value="A_DEAMINASE"/>
    <property type="match status" value="1"/>
</dbReference>
<dbReference type="RefSeq" id="WP_395816410.1">
    <property type="nucleotide sequence ID" value="NZ_CP043494.1"/>
</dbReference>
<name>A0ABY9WK74_9BACT</name>
<evidence type="ECO:0008006" key="8">
    <source>
        <dbReference type="Google" id="ProtNLM"/>
    </source>
</evidence>
<keyword evidence="4" id="KW-0378">Hydrolase</keyword>
<evidence type="ECO:0000256" key="3">
    <source>
        <dbReference type="ARBA" id="ARBA00022723"/>
    </source>
</evidence>
<dbReference type="InterPro" id="IPR032466">
    <property type="entry name" value="Metal_Hydrolase"/>
</dbReference>
<protein>
    <recommendedName>
        <fullName evidence="8">Adenosine deaminase domain-containing protein</fullName>
    </recommendedName>
</protein>
<proteinExistence type="inferred from homology"/>
<dbReference type="SUPFAM" id="SSF51556">
    <property type="entry name" value="Metallo-dependent hydrolases"/>
    <property type="match status" value="1"/>
</dbReference>
<dbReference type="InterPro" id="IPR006650">
    <property type="entry name" value="A/AMP_deam_AS"/>
</dbReference>
<evidence type="ECO:0000256" key="1">
    <source>
        <dbReference type="ARBA" id="ARBA00001947"/>
    </source>
</evidence>
<organism evidence="6 7">
    <name type="scientific">Archangium minus</name>
    <dbReference type="NCBI Taxonomy" id="83450"/>
    <lineage>
        <taxon>Bacteria</taxon>
        <taxon>Pseudomonadati</taxon>
        <taxon>Myxococcota</taxon>
        <taxon>Myxococcia</taxon>
        <taxon>Myxococcales</taxon>
        <taxon>Cystobacterineae</taxon>
        <taxon>Archangiaceae</taxon>
        <taxon>Archangium</taxon>
    </lineage>
</organism>
<comment type="similarity">
    <text evidence="2">Belongs to the metallo-dependent hydrolases superfamily. Adenosine and AMP deaminases family.</text>
</comment>
<keyword evidence="3" id="KW-0479">Metal-binding</keyword>
<evidence type="ECO:0000313" key="7">
    <source>
        <dbReference type="Proteomes" id="UP001611383"/>
    </source>
</evidence>
<evidence type="ECO:0000256" key="4">
    <source>
        <dbReference type="ARBA" id="ARBA00022801"/>
    </source>
</evidence>